<evidence type="ECO:0000256" key="8">
    <source>
        <dbReference type="ARBA" id="ARBA00023098"/>
    </source>
</evidence>
<evidence type="ECO:0000313" key="16">
    <source>
        <dbReference type="EMBL" id="QKX61920.1"/>
    </source>
</evidence>
<dbReference type="GO" id="GO:0047750">
    <property type="term" value="F:cholestenol delta-isomerase activity"/>
    <property type="evidence" value="ECO:0007669"/>
    <property type="project" value="InterPro"/>
</dbReference>
<comment type="subcellular location">
    <subcellularLocation>
        <location evidence="1">Membrane</location>
        <topology evidence="1">Multi-pass membrane protein</topology>
    </subcellularLocation>
</comment>
<accession>A0A7H8R6C1</accession>
<dbReference type="Proteomes" id="UP000509510">
    <property type="component" value="Chromosome V"/>
</dbReference>
<evidence type="ECO:0000259" key="15">
    <source>
        <dbReference type="PROSITE" id="PS51751"/>
    </source>
</evidence>
<keyword evidence="10" id="KW-1207">Sterol metabolism</keyword>
<evidence type="ECO:0000256" key="4">
    <source>
        <dbReference type="ARBA" id="ARBA00022692"/>
    </source>
</evidence>
<dbReference type="InterPro" id="IPR007905">
    <property type="entry name" value="EBP"/>
</dbReference>
<evidence type="ECO:0000256" key="6">
    <source>
        <dbReference type="ARBA" id="ARBA00022989"/>
    </source>
</evidence>
<organism evidence="16 17">
    <name type="scientific">Talaromyces rugulosus</name>
    <name type="common">Penicillium rugulosum</name>
    <dbReference type="NCBI Taxonomy" id="121627"/>
    <lineage>
        <taxon>Eukaryota</taxon>
        <taxon>Fungi</taxon>
        <taxon>Dikarya</taxon>
        <taxon>Ascomycota</taxon>
        <taxon>Pezizomycotina</taxon>
        <taxon>Eurotiomycetes</taxon>
        <taxon>Eurotiomycetidae</taxon>
        <taxon>Eurotiales</taxon>
        <taxon>Trichocomaceae</taxon>
        <taxon>Talaromyces</taxon>
        <taxon>Talaromyces sect. Islandici</taxon>
    </lineage>
</organism>
<reference evidence="17" key="1">
    <citation type="submission" date="2020-06" db="EMBL/GenBank/DDBJ databases">
        <title>A chromosome-scale genome assembly of Talaromyces rugulosus W13939.</title>
        <authorList>
            <person name="Wang B."/>
            <person name="Guo L."/>
            <person name="Ye K."/>
            <person name="Wang L."/>
        </authorList>
    </citation>
    <scope>NUCLEOTIDE SEQUENCE [LARGE SCALE GENOMIC DNA]</scope>
    <source>
        <strain evidence="17">W13939</strain>
    </source>
</reference>
<dbReference type="OrthoDB" id="58557at2759"/>
<evidence type="ECO:0000313" key="17">
    <source>
        <dbReference type="Proteomes" id="UP000509510"/>
    </source>
</evidence>
<comment type="similarity">
    <text evidence="2">Belongs to the EBP family.</text>
</comment>
<dbReference type="InterPro" id="IPR033118">
    <property type="entry name" value="EXPERA"/>
</dbReference>
<dbReference type="RefSeq" id="XP_035348094.1">
    <property type="nucleotide sequence ID" value="XM_035492201.1"/>
</dbReference>
<name>A0A7H8R6C1_TALRU</name>
<keyword evidence="4 13" id="KW-0812">Transmembrane</keyword>
<dbReference type="GO" id="GO:0016020">
    <property type="term" value="C:membrane"/>
    <property type="evidence" value="ECO:0007669"/>
    <property type="project" value="UniProtKB-SubCell"/>
</dbReference>
<keyword evidence="12" id="KW-0413">Isomerase</keyword>
<gene>
    <name evidence="16" type="ORF">TRUGW13939_09076</name>
</gene>
<keyword evidence="7" id="KW-0756">Sterol biosynthesis</keyword>
<keyword evidence="17" id="KW-1185">Reference proteome</keyword>
<feature type="domain" description="EXPERA" evidence="15">
    <location>
        <begin position="1"/>
        <end position="118"/>
    </location>
</feature>
<evidence type="ECO:0000256" key="9">
    <source>
        <dbReference type="ARBA" id="ARBA00023136"/>
    </source>
</evidence>
<dbReference type="Pfam" id="PF05241">
    <property type="entry name" value="EBP"/>
    <property type="match status" value="1"/>
</dbReference>
<evidence type="ECO:0000256" key="10">
    <source>
        <dbReference type="ARBA" id="ARBA00023166"/>
    </source>
</evidence>
<evidence type="ECO:0000256" key="14">
    <source>
        <dbReference type="SAM" id="Phobius"/>
    </source>
</evidence>
<keyword evidence="5" id="KW-0752">Steroid biosynthesis</keyword>
<dbReference type="PANTHER" id="PTHR14207:SF0">
    <property type="entry name" value="3-BETA-HYDROXYSTEROID-DELTA(8),DELTA(7)-ISOMERASE"/>
    <property type="match status" value="1"/>
</dbReference>
<dbReference type="GO" id="GO:0005783">
    <property type="term" value="C:endoplasmic reticulum"/>
    <property type="evidence" value="ECO:0007669"/>
    <property type="project" value="TreeGrafter"/>
</dbReference>
<feature type="transmembrane region" description="Helical" evidence="14">
    <location>
        <begin position="28"/>
        <end position="49"/>
    </location>
</feature>
<dbReference type="AlphaFoldDB" id="A0A7H8R6C1"/>
<dbReference type="GO" id="GO:0016126">
    <property type="term" value="P:sterol biosynthetic process"/>
    <property type="evidence" value="ECO:0007669"/>
    <property type="project" value="UniProtKB-KW"/>
</dbReference>
<proteinExistence type="inferred from homology"/>
<keyword evidence="9 13" id="KW-0472">Membrane</keyword>
<feature type="transmembrane region" description="Helical" evidence="14">
    <location>
        <begin position="99"/>
        <end position="120"/>
    </location>
</feature>
<feature type="transmembrane region" description="Helical" evidence="14">
    <location>
        <begin position="61"/>
        <end position="79"/>
    </location>
</feature>
<dbReference type="GO" id="GO:0000247">
    <property type="term" value="F:C-8 sterol isomerase activity"/>
    <property type="evidence" value="ECO:0007669"/>
    <property type="project" value="TreeGrafter"/>
</dbReference>
<dbReference type="KEGG" id="trg:TRUGW13939_09076"/>
<keyword evidence="3" id="KW-0444">Lipid biosynthesis</keyword>
<dbReference type="EMBL" id="CP055902">
    <property type="protein sequence ID" value="QKX61920.1"/>
    <property type="molecule type" value="Genomic_DNA"/>
</dbReference>
<sequence>MGPSQDLLGQLWKEYAKSDSRYLISDPFVVSIEAVTVAVWGPLCLSVAYLTAVQHPLKHPLRIIVCVAHLYGDVLYYATSLFNHYVNGISYSRPEVLYFWVYYFFMNFVWIVVPAGLLYSSVCTVSNALRAAERTGEQKKVK</sequence>
<dbReference type="GeneID" id="55996560"/>
<evidence type="ECO:0000256" key="5">
    <source>
        <dbReference type="ARBA" id="ARBA00022955"/>
    </source>
</evidence>
<keyword evidence="8" id="KW-0443">Lipid metabolism</keyword>
<evidence type="ECO:0000256" key="7">
    <source>
        <dbReference type="ARBA" id="ARBA00023011"/>
    </source>
</evidence>
<protein>
    <recommendedName>
        <fullName evidence="15">EXPERA domain-containing protein</fullName>
    </recommendedName>
</protein>
<evidence type="ECO:0000256" key="13">
    <source>
        <dbReference type="PROSITE-ProRule" id="PRU01087"/>
    </source>
</evidence>
<evidence type="ECO:0000256" key="12">
    <source>
        <dbReference type="ARBA" id="ARBA00023235"/>
    </source>
</evidence>
<evidence type="ECO:0000256" key="3">
    <source>
        <dbReference type="ARBA" id="ARBA00022516"/>
    </source>
</evidence>
<dbReference type="GO" id="GO:0004769">
    <property type="term" value="F:steroid Delta-isomerase activity"/>
    <property type="evidence" value="ECO:0007669"/>
    <property type="project" value="TreeGrafter"/>
</dbReference>
<evidence type="ECO:0000256" key="2">
    <source>
        <dbReference type="ARBA" id="ARBA00008337"/>
    </source>
</evidence>
<dbReference type="PROSITE" id="PS51751">
    <property type="entry name" value="EXPERA"/>
    <property type="match status" value="1"/>
</dbReference>
<dbReference type="PANTHER" id="PTHR14207">
    <property type="entry name" value="STEROL ISOMERASE"/>
    <property type="match status" value="1"/>
</dbReference>
<evidence type="ECO:0000256" key="1">
    <source>
        <dbReference type="ARBA" id="ARBA00004141"/>
    </source>
</evidence>
<keyword evidence="6 13" id="KW-1133">Transmembrane helix</keyword>
<evidence type="ECO:0000256" key="11">
    <source>
        <dbReference type="ARBA" id="ARBA00023221"/>
    </source>
</evidence>
<keyword evidence="11" id="KW-0753">Steroid metabolism</keyword>